<evidence type="ECO:0000256" key="1">
    <source>
        <dbReference type="ARBA" id="ARBA00004155"/>
    </source>
</evidence>
<evidence type="ECO:0000256" key="7">
    <source>
        <dbReference type="ARBA" id="ARBA00023228"/>
    </source>
</evidence>
<feature type="transmembrane region" description="Helical" evidence="25">
    <location>
        <begin position="81"/>
        <end position="101"/>
    </location>
</feature>
<keyword evidence="7" id="KW-0458">Lysosome</keyword>
<dbReference type="CDD" id="cd06174">
    <property type="entry name" value="MFS"/>
    <property type="match status" value="1"/>
</dbReference>
<dbReference type="PATRIC" id="fig|452.5.peg.1589"/>
<feature type="transmembrane region" description="Helical" evidence="25">
    <location>
        <begin position="394"/>
        <end position="413"/>
    </location>
</feature>
<keyword evidence="5 25" id="KW-1133">Transmembrane helix</keyword>
<comment type="catalytic activity">
    <reaction evidence="18">
        <text>L-histidyl-L-alpha-amino acid(out) = L-histidyl-L-alpha-amino acid(in)</text>
        <dbReference type="Rhea" id="RHEA:79379"/>
        <dbReference type="ChEBI" id="CHEBI:229964"/>
    </reaction>
</comment>
<dbReference type="GO" id="GO:0005765">
    <property type="term" value="C:lysosomal membrane"/>
    <property type="evidence" value="ECO:0007669"/>
    <property type="project" value="UniProtKB-SubCell"/>
</dbReference>
<dbReference type="EMBL" id="LNYX01000014">
    <property type="protein sequence ID" value="KTD63917.1"/>
    <property type="molecule type" value="Genomic_DNA"/>
</dbReference>
<evidence type="ECO:0000256" key="12">
    <source>
        <dbReference type="ARBA" id="ARBA00044891"/>
    </source>
</evidence>
<dbReference type="SUPFAM" id="SSF103473">
    <property type="entry name" value="MFS general substrate transporter"/>
    <property type="match status" value="1"/>
</dbReference>
<evidence type="ECO:0000256" key="11">
    <source>
        <dbReference type="ARBA" id="ARBA00044884"/>
    </source>
</evidence>
<evidence type="ECO:0000256" key="10">
    <source>
        <dbReference type="ARBA" id="ARBA00044881"/>
    </source>
</evidence>
<comment type="similarity">
    <text evidence="2">Belongs to the major facilitator superfamily.</text>
</comment>
<dbReference type="GO" id="GO:0022857">
    <property type="term" value="F:transmembrane transporter activity"/>
    <property type="evidence" value="ECO:0007669"/>
    <property type="project" value="InterPro"/>
</dbReference>
<feature type="transmembrane region" description="Helical" evidence="25">
    <location>
        <begin position="7"/>
        <end position="29"/>
    </location>
</feature>
<feature type="transmembrane region" description="Helical" evidence="25">
    <location>
        <begin position="171"/>
        <end position="190"/>
    </location>
</feature>
<evidence type="ECO:0000256" key="19">
    <source>
        <dbReference type="ARBA" id="ARBA00044919"/>
    </source>
</evidence>
<comment type="catalytic activity">
    <reaction evidence="19">
        <text>L-alanyl-L-lysine(out) = L-alanyl-L-lysine(in)</text>
        <dbReference type="Rhea" id="RHEA:79415"/>
        <dbReference type="ChEBI" id="CHEBI:192470"/>
    </reaction>
</comment>
<comment type="function">
    <text evidence="23">Lysosomal dipeptide uniporter that selectively exports lysine, arginine or histidine-containing dipeptides with a net positive charge from the lysosome lumen into the cytosol. Could play a role in a specific type of protein O-glycosylation indirectly regulating macrophages migration and tissue invasion. Also essential for liver homeostasis.</text>
</comment>
<evidence type="ECO:0000256" key="3">
    <source>
        <dbReference type="ARBA" id="ARBA00022448"/>
    </source>
</evidence>
<dbReference type="Pfam" id="PF07690">
    <property type="entry name" value="MFS_1"/>
    <property type="match status" value="1"/>
</dbReference>
<evidence type="ECO:0000256" key="9">
    <source>
        <dbReference type="ARBA" id="ARBA00044878"/>
    </source>
</evidence>
<evidence type="ECO:0000313" key="27">
    <source>
        <dbReference type="EMBL" id="KTD63917.1"/>
    </source>
</evidence>
<keyword evidence="6 25" id="KW-0472">Membrane</keyword>
<comment type="catalytic activity">
    <reaction evidence="8">
        <text>L-lysyl-L-alanine(out) = L-lysyl-L-alanine(in)</text>
        <dbReference type="Rhea" id="RHEA:79399"/>
        <dbReference type="ChEBI" id="CHEBI:229954"/>
    </reaction>
</comment>
<comment type="catalytic activity">
    <reaction evidence="13">
        <text>L-alpha-aminoacyl-L-lysine(out) = L-alpha-aminoacyl-L-lysine(in)</text>
        <dbReference type="Rhea" id="RHEA:79383"/>
        <dbReference type="ChEBI" id="CHEBI:229966"/>
    </reaction>
</comment>
<comment type="catalytic activity">
    <reaction evidence="10">
        <text>L-alpha-aminoacyl-L-arginine(out) = L-alpha-aminoacyl-L-arginine(in)</text>
        <dbReference type="Rhea" id="RHEA:79367"/>
        <dbReference type="ChEBI" id="CHEBI:229968"/>
    </reaction>
</comment>
<protein>
    <recommendedName>
        <fullName evidence="21">Lysosomal dipeptide transporter MFSD1</fullName>
    </recommendedName>
    <alternativeName>
        <fullName evidence="22">Major facilitator superfamily domain-containing protein 1</fullName>
    </alternativeName>
</protein>
<comment type="catalytic activity">
    <reaction evidence="17">
        <text>L-arginyl-glycine(out) = L-arginyl-glycine(in)</text>
        <dbReference type="Rhea" id="RHEA:79391"/>
        <dbReference type="ChEBI" id="CHEBI:229955"/>
    </reaction>
</comment>
<comment type="catalytic activity">
    <reaction evidence="9">
        <text>L-histidyl-glycine(out) = L-histidyl-glycine(in)</text>
        <dbReference type="Rhea" id="RHEA:79395"/>
        <dbReference type="ChEBI" id="CHEBI:229957"/>
    </reaction>
</comment>
<comment type="subcellular location">
    <subcellularLocation>
        <location evidence="1">Lysosome membrane</location>
        <topology evidence="1">Multi-pass membrane protein</topology>
    </subcellularLocation>
</comment>
<feature type="transmembrane region" description="Helical" evidence="25">
    <location>
        <begin position="226"/>
        <end position="247"/>
    </location>
</feature>
<evidence type="ECO:0000256" key="8">
    <source>
        <dbReference type="ARBA" id="ARBA00044876"/>
    </source>
</evidence>
<proteinExistence type="inferred from homology"/>
<evidence type="ECO:0000256" key="18">
    <source>
        <dbReference type="ARBA" id="ARBA00044912"/>
    </source>
</evidence>
<evidence type="ECO:0000256" key="23">
    <source>
        <dbReference type="ARBA" id="ARBA00045709"/>
    </source>
</evidence>
<evidence type="ECO:0000256" key="17">
    <source>
        <dbReference type="ARBA" id="ARBA00044903"/>
    </source>
</evidence>
<comment type="catalytic activity">
    <reaction evidence="15">
        <text>L-arginyl-L-alpha-amino acid(out) = L-arginyl-L-alpha-amino acid(in)</text>
        <dbReference type="Rhea" id="RHEA:79371"/>
        <dbReference type="ChEBI" id="CHEBI:84315"/>
    </reaction>
</comment>
<comment type="catalytic activity">
    <reaction evidence="12">
        <text>L-lysyl-L-alpha-amino acid(out) = L-lysyl-L-alpha-amino acid(in)</text>
        <dbReference type="Rhea" id="RHEA:79387"/>
        <dbReference type="ChEBI" id="CHEBI:229965"/>
    </reaction>
</comment>
<evidence type="ECO:0000256" key="16">
    <source>
        <dbReference type="ARBA" id="ARBA00044900"/>
    </source>
</evidence>
<feature type="transmembrane region" description="Helical" evidence="25">
    <location>
        <begin position="290"/>
        <end position="309"/>
    </location>
</feature>
<evidence type="ECO:0000256" key="13">
    <source>
        <dbReference type="ARBA" id="ARBA00044893"/>
    </source>
</evidence>
<dbReference type="InterPro" id="IPR052187">
    <property type="entry name" value="MFSD1"/>
</dbReference>
<evidence type="ECO:0000256" key="4">
    <source>
        <dbReference type="ARBA" id="ARBA00022692"/>
    </source>
</evidence>
<evidence type="ECO:0000256" key="24">
    <source>
        <dbReference type="ARBA" id="ARBA00046376"/>
    </source>
</evidence>
<feature type="transmembrane region" description="Helical" evidence="25">
    <location>
        <begin position="315"/>
        <end position="338"/>
    </location>
</feature>
<evidence type="ECO:0000259" key="26">
    <source>
        <dbReference type="PROSITE" id="PS50850"/>
    </source>
</evidence>
<evidence type="ECO:0000313" key="28">
    <source>
        <dbReference type="Proteomes" id="UP000054877"/>
    </source>
</evidence>
<evidence type="ECO:0000256" key="21">
    <source>
        <dbReference type="ARBA" id="ARBA00044985"/>
    </source>
</evidence>
<dbReference type="InterPro" id="IPR011701">
    <property type="entry name" value="MFS"/>
</dbReference>
<name>A0A0W0Z492_LEGSP</name>
<evidence type="ECO:0000256" key="15">
    <source>
        <dbReference type="ARBA" id="ARBA00044899"/>
    </source>
</evidence>
<sequence>MKSPRNRYLVILPYLSLGISIAFYINQYFLRMSITGISDFITKTFDINAITLSLVSATFYYTYALMQIPAGLIIDRYSPRLILSTASLAVTLGAVICWHADRSGDLFFARAFMGLGGAFGFLSILKIASVYFKKETFALINGLTIAIGTFASILAGAPLLLLLQTVSWKSLVFNLSIASFIIAIIALLFLRPFPQTVATKKQSSKPDQKKKAGYSVIFKNLNIWKAAFFCGFTFNFITVFAGLWLIPVLKTTHPELSGIYTYGNSIMLTGYGLGALGLGYLIQLIKKITVLMRVSSIAILILFSLFLVLPTLNIYMQFIIVFFLGIAVSSTTLSFSYVAKTVSSEISGMAFSLINLSQILIGALVLPLSGYLVYLTSYYHNLPNASTDLIDYQLAMSVLIISALVSIFCSWRLKEPE</sequence>
<evidence type="ECO:0000256" key="5">
    <source>
        <dbReference type="ARBA" id="ARBA00022989"/>
    </source>
</evidence>
<gene>
    <name evidence="27" type="ORF">Lspi_1436</name>
</gene>
<keyword evidence="28" id="KW-1185">Reference proteome</keyword>
<comment type="subunit">
    <text evidence="24">Homodimer. Interacts with lysosomal protein GLMP (via lumenal domain); the interaction starts while both proteins are still in the endoplasmic reticulum and is required for stabilization of MFSD1 in lysosomes but has no direct effect on its targeting to lysosomes or transporter activity.</text>
</comment>
<dbReference type="PANTHER" id="PTHR23512">
    <property type="entry name" value="MAJOR FACILITATOR SUPERFAMILY DOMAIN-CONTAINING PROTEIN 1"/>
    <property type="match status" value="1"/>
</dbReference>
<dbReference type="Gene3D" id="1.20.1250.20">
    <property type="entry name" value="MFS general substrate transporter like domains"/>
    <property type="match status" value="2"/>
</dbReference>
<feature type="transmembrane region" description="Helical" evidence="25">
    <location>
        <begin position="107"/>
        <end position="125"/>
    </location>
</feature>
<dbReference type="PANTHER" id="PTHR23512:SF3">
    <property type="entry name" value="MAJOR FACILITATOR SUPERFAMILY DOMAIN-CONTAINING PROTEIN 1"/>
    <property type="match status" value="1"/>
</dbReference>
<evidence type="ECO:0000256" key="22">
    <source>
        <dbReference type="ARBA" id="ARBA00045018"/>
    </source>
</evidence>
<feature type="transmembrane region" description="Helical" evidence="25">
    <location>
        <begin position="137"/>
        <end position="159"/>
    </location>
</feature>
<feature type="transmembrane region" description="Helical" evidence="25">
    <location>
        <begin position="350"/>
        <end position="374"/>
    </location>
</feature>
<keyword evidence="4 25" id="KW-0812">Transmembrane</keyword>
<dbReference type="Proteomes" id="UP000054877">
    <property type="component" value="Unassembled WGS sequence"/>
</dbReference>
<organism evidence="27 28">
    <name type="scientific">Legionella spiritensis</name>
    <dbReference type="NCBI Taxonomy" id="452"/>
    <lineage>
        <taxon>Bacteria</taxon>
        <taxon>Pseudomonadati</taxon>
        <taxon>Pseudomonadota</taxon>
        <taxon>Gammaproteobacteria</taxon>
        <taxon>Legionellales</taxon>
        <taxon>Legionellaceae</taxon>
        <taxon>Legionella</taxon>
    </lineage>
</organism>
<dbReference type="RefSeq" id="WP_058483366.1">
    <property type="nucleotide sequence ID" value="NZ_CAAAII010000001.1"/>
</dbReference>
<dbReference type="PROSITE" id="PS50850">
    <property type="entry name" value="MFS"/>
    <property type="match status" value="1"/>
</dbReference>
<comment type="catalytic activity">
    <reaction evidence="20">
        <text>L-lysyl-glycine(out) = L-lysyl-glycine(in)</text>
        <dbReference type="Rhea" id="RHEA:79407"/>
        <dbReference type="ChEBI" id="CHEBI:191202"/>
    </reaction>
</comment>
<dbReference type="OrthoDB" id="6057322at2"/>
<evidence type="ECO:0000256" key="2">
    <source>
        <dbReference type="ARBA" id="ARBA00008335"/>
    </source>
</evidence>
<comment type="catalytic activity">
    <reaction evidence="16">
        <text>L-lysyl-L-lysine(out) = L-lysyl-L-lysine(in)</text>
        <dbReference type="Rhea" id="RHEA:79403"/>
        <dbReference type="ChEBI" id="CHEBI:229956"/>
    </reaction>
</comment>
<dbReference type="InterPro" id="IPR036259">
    <property type="entry name" value="MFS_trans_sf"/>
</dbReference>
<keyword evidence="3" id="KW-0813">Transport</keyword>
<accession>A0A0W0Z492</accession>
<feature type="transmembrane region" description="Helical" evidence="25">
    <location>
        <begin position="49"/>
        <end position="74"/>
    </location>
</feature>
<evidence type="ECO:0000256" key="6">
    <source>
        <dbReference type="ARBA" id="ARBA00023136"/>
    </source>
</evidence>
<comment type="catalytic activity">
    <reaction evidence="11">
        <text>L-alpha-aminoacyl-L-histidine(out) = L-alpha-aminoacyl-L-histidine(in)</text>
        <dbReference type="Rhea" id="RHEA:79375"/>
        <dbReference type="ChEBI" id="CHEBI:229967"/>
    </reaction>
</comment>
<evidence type="ECO:0000256" key="20">
    <source>
        <dbReference type="ARBA" id="ARBA00044924"/>
    </source>
</evidence>
<reference evidence="27 28" key="1">
    <citation type="submission" date="2015-11" db="EMBL/GenBank/DDBJ databases">
        <title>Genomic analysis of 38 Legionella species identifies large and diverse effector repertoires.</title>
        <authorList>
            <person name="Burstein D."/>
            <person name="Amaro F."/>
            <person name="Zusman T."/>
            <person name="Lifshitz Z."/>
            <person name="Cohen O."/>
            <person name="Gilbert J.A."/>
            <person name="Pupko T."/>
            <person name="Shuman H.A."/>
            <person name="Segal G."/>
        </authorList>
    </citation>
    <scope>NUCLEOTIDE SEQUENCE [LARGE SCALE GENOMIC DNA]</scope>
    <source>
        <strain evidence="27 28">Mt.St.Helens-9</strain>
    </source>
</reference>
<dbReference type="InterPro" id="IPR020846">
    <property type="entry name" value="MFS_dom"/>
</dbReference>
<comment type="catalytic activity">
    <reaction evidence="14">
        <text>L-aspartyl-L-lysine(out) = L-aspartyl-L-lysine(in)</text>
        <dbReference type="Rhea" id="RHEA:79411"/>
        <dbReference type="ChEBI" id="CHEBI:229953"/>
    </reaction>
</comment>
<evidence type="ECO:0000256" key="14">
    <source>
        <dbReference type="ARBA" id="ARBA00044898"/>
    </source>
</evidence>
<feature type="transmembrane region" description="Helical" evidence="25">
    <location>
        <begin position="259"/>
        <end position="278"/>
    </location>
</feature>
<evidence type="ECO:0000256" key="25">
    <source>
        <dbReference type="SAM" id="Phobius"/>
    </source>
</evidence>
<dbReference type="AlphaFoldDB" id="A0A0W0Z492"/>
<comment type="caution">
    <text evidence="27">The sequence shown here is derived from an EMBL/GenBank/DDBJ whole genome shotgun (WGS) entry which is preliminary data.</text>
</comment>
<feature type="domain" description="Major facilitator superfamily (MFS) profile" evidence="26">
    <location>
        <begin position="15"/>
        <end position="414"/>
    </location>
</feature>